<dbReference type="OrthoDB" id="10622638at2759"/>
<dbReference type="Proteomes" id="UP001146351">
    <property type="component" value="Unassembled WGS sequence"/>
</dbReference>
<keyword evidence="2" id="KW-1185">Reference proteome</keyword>
<sequence length="121" mass="13389">MELQADVNPKLALALSTSPVLAKDIYLKFRVGGTKEVHEIGDDEDLDKFNVADTKSNHLRVQAISEQCKVSGTCVDSTKTWDWPPEPTHWHSTSNNAGPEEGPFCADTYIDDIQGTCKLQK</sequence>
<comment type="caution">
    <text evidence="1">The sequence shown here is derived from an EMBL/GenBank/DDBJ whole genome shotgun (WGS) entry which is preliminary data.</text>
</comment>
<protein>
    <submittedName>
        <fullName evidence="1">Uncharacterized protein</fullName>
    </submittedName>
</protein>
<dbReference type="AlphaFoldDB" id="A0A9W9ICQ9"/>
<proteinExistence type="predicted"/>
<name>A0A9W9ICQ9_9EURO</name>
<organism evidence="1 2">
    <name type="scientific">Penicillium capsulatum</name>
    <dbReference type="NCBI Taxonomy" id="69766"/>
    <lineage>
        <taxon>Eukaryota</taxon>
        <taxon>Fungi</taxon>
        <taxon>Dikarya</taxon>
        <taxon>Ascomycota</taxon>
        <taxon>Pezizomycotina</taxon>
        <taxon>Eurotiomycetes</taxon>
        <taxon>Eurotiomycetidae</taxon>
        <taxon>Eurotiales</taxon>
        <taxon>Aspergillaceae</taxon>
        <taxon>Penicillium</taxon>
    </lineage>
</organism>
<reference evidence="1" key="1">
    <citation type="submission" date="2022-11" db="EMBL/GenBank/DDBJ databases">
        <authorList>
            <person name="Petersen C."/>
        </authorList>
    </citation>
    <scope>NUCLEOTIDE SEQUENCE</scope>
    <source>
        <strain evidence="1">IBT 21917</strain>
    </source>
</reference>
<evidence type="ECO:0000313" key="2">
    <source>
        <dbReference type="Proteomes" id="UP001146351"/>
    </source>
</evidence>
<evidence type="ECO:0000313" key="1">
    <source>
        <dbReference type="EMBL" id="KAJ5172981.1"/>
    </source>
</evidence>
<accession>A0A9W9ICQ9</accession>
<dbReference type="EMBL" id="JAPQKO010000003">
    <property type="protein sequence ID" value="KAJ5172981.1"/>
    <property type="molecule type" value="Genomic_DNA"/>
</dbReference>
<gene>
    <name evidence="1" type="ORF">N7492_005574</name>
</gene>
<reference evidence="1" key="2">
    <citation type="journal article" date="2023" name="IMA Fungus">
        <title>Comparative genomic study of the Penicillium genus elucidates a diverse pangenome and 15 lateral gene transfer events.</title>
        <authorList>
            <person name="Petersen C."/>
            <person name="Sorensen T."/>
            <person name="Nielsen M.R."/>
            <person name="Sondergaard T.E."/>
            <person name="Sorensen J.L."/>
            <person name="Fitzpatrick D.A."/>
            <person name="Frisvad J.C."/>
            <person name="Nielsen K.L."/>
        </authorList>
    </citation>
    <scope>NUCLEOTIDE SEQUENCE</scope>
    <source>
        <strain evidence="1">IBT 21917</strain>
    </source>
</reference>